<dbReference type="eggNOG" id="COG0446">
    <property type="taxonomic scope" value="Bacteria"/>
</dbReference>
<proteinExistence type="predicted"/>
<protein>
    <submittedName>
        <fullName evidence="1">Transposase</fullName>
    </submittedName>
</protein>
<evidence type="ECO:0000313" key="1">
    <source>
        <dbReference type="EMBL" id="CAQ43954.1"/>
    </source>
</evidence>
<dbReference type="EnsemblBacteria" id="CAQ43954">
    <property type="protein sequence ID" value="CAQ43954"/>
    <property type="gene ID" value="Smlt0353"/>
</dbReference>
<evidence type="ECO:0000313" key="2">
    <source>
        <dbReference type="Proteomes" id="UP000008840"/>
    </source>
</evidence>
<dbReference type="HOGENOM" id="CLU_078169_0_0_6"/>
<dbReference type="EMBL" id="AM743169">
    <property type="protein sequence ID" value="CAQ43954.1"/>
    <property type="molecule type" value="Genomic_DNA"/>
</dbReference>
<keyword evidence="2" id="KW-1185">Reference proteome</keyword>
<reference evidence="1 2" key="1">
    <citation type="journal article" date="2008" name="Genome Biol.">
        <title>The complete genome, comparative and functional analysis of Stenotrophomonas maltophilia reveals an organism heavily shielded by drug resistance determinants.</title>
        <authorList>
            <person name="Crossman L.C."/>
            <person name="Gould V.C."/>
            <person name="Dow J.M."/>
            <person name="Vernikos G.S."/>
            <person name="Okazaki A."/>
            <person name="Sebaihia M."/>
            <person name="Saunders D."/>
            <person name="Arrowsmith C."/>
            <person name="Carver T."/>
            <person name="Peters N."/>
            <person name="Adlem E."/>
            <person name="Kerhornou A."/>
            <person name="Lord A."/>
            <person name="Murphy L."/>
            <person name="Seeger K."/>
            <person name="Squares R."/>
            <person name="Rutter S."/>
            <person name="Quail M.A."/>
            <person name="Rajandream M.A."/>
            <person name="Harris D."/>
            <person name="Churcher C."/>
            <person name="Bentley S.D."/>
            <person name="Parkhill J."/>
            <person name="Thomson N.R."/>
            <person name="Avison M.B."/>
        </authorList>
    </citation>
    <scope>NUCLEOTIDE SEQUENCE [LARGE SCALE GENOMIC DNA]</scope>
    <source>
        <strain evidence="1 2">K279a</strain>
    </source>
</reference>
<sequence length="293" mass="33168">MELVDYLHDSAFDPRDQESMISVAPVLRKLGNNQTFLSEIICKELKDSKSIQVDNDYTPQVLMLHAPQVSGQSYFIRACFWPGHEDEILAASGHSTFFYGIPHDHNFNFLTIGYQGPGYISDYFEYDYASVCGIPGESVDLRFMERSQLNKGSMLLYRAFQDVHQQMAPESFSVSINIMEHSLRSVTMDQYEFEPGTGTISQIINRSSAAAIFMIAAATEDGESQQLLRDIFRSHPMDRVRMAALEALIANSPTPEAALQLTTMVQSRHSLFMRSRARQLADGFEERSRHASR</sequence>
<gene>
    <name evidence="1" type="ordered locus">Smlt0353</name>
</gene>
<accession>B2FJ25</accession>
<dbReference type="Proteomes" id="UP000008840">
    <property type="component" value="Chromosome"/>
</dbReference>
<name>B2FJ25_STRMK</name>
<dbReference type="KEGG" id="sml:Smlt0353"/>
<dbReference type="AlphaFoldDB" id="B2FJ25"/>
<organism evidence="1 2">
    <name type="scientific">Stenotrophomonas maltophilia (strain K279a)</name>
    <dbReference type="NCBI Taxonomy" id="522373"/>
    <lineage>
        <taxon>Bacteria</taxon>
        <taxon>Pseudomonadati</taxon>
        <taxon>Pseudomonadota</taxon>
        <taxon>Gammaproteobacteria</taxon>
        <taxon>Lysobacterales</taxon>
        <taxon>Lysobacteraceae</taxon>
        <taxon>Stenotrophomonas</taxon>
        <taxon>Stenotrophomonas maltophilia group</taxon>
    </lineage>
</organism>